<dbReference type="OrthoDB" id="3436474at2"/>
<sequence>MPPPPPYGPAGLGPPPPQRRRTGLVVGLVAGGAALVVLAVALVLVFGSRPTRISDLAAVHGVIAADYNQDPFLGVVESDGARTVYVSLYLYDFGGPGTLREESAEVARTVWSTVPGAYDQVAVVLSGYDDPFVQVWDTRALREDFGVRPGGLEPGRTDGRAPTLNRAGECSPEFDYCNEPAEALVTENTRALMERACPLADWEAFPAEPFQIRNHDPDDYSAESSLIYLLSPVTAPDADFLTVTLLGGNDDFLEVTCQVGDDARYETYSRADYEDAVG</sequence>
<dbReference type="PATRIC" id="fig|665004.4.peg.2798"/>
<comment type="caution">
    <text evidence="2">The sequence shown here is derived from an EMBL/GenBank/DDBJ whole genome shotgun (WGS) entry which is preliminary data.</text>
</comment>
<accession>A0A147KKZ4</accession>
<keyword evidence="1" id="KW-0812">Transmembrane</keyword>
<dbReference type="EMBL" id="LGEM01000019">
    <property type="protein sequence ID" value="KUP97913.1"/>
    <property type="molecule type" value="Genomic_DNA"/>
</dbReference>
<feature type="transmembrane region" description="Helical" evidence="1">
    <location>
        <begin position="24"/>
        <end position="46"/>
    </location>
</feature>
<protein>
    <submittedName>
        <fullName evidence="2">Uncharacterized protein</fullName>
    </submittedName>
</protein>
<evidence type="ECO:0000313" key="2">
    <source>
        <dbReference type="EMBL" id="KUP97913.1"/>
    </source>
</evidence>
<keyword evidence="1" id="KW-0472">Membrane</keyword>
<name>A0A147KKZ4_THECS</name>
<dbReference type="AlphaFoldDB" id="A0A147KKZ4"/>
<keyword evidence="3" id="KW-1185">Reference proteome</keyword>
<evidence type="ECO:0000256" key="1">
    <source>
        <dbReference type="SAM" id="Phobius"/>
    </source>
</evidence>
<organism evidence="2 3">
    <name type="scientific">Thermobifida cellulosilytica TB100</name>
    <dbReference type="NCBI Taxonomy" id="665004"/>
    <lineage>
        <taxon>Bacteria</taxon>
        <taxon>Bacillati</taxon>
        <taxon>Actinomycetota</taxon>
        <taxon>Actinomycetes</taxon>
        <taxon>Streptosporangiales</taxon>
        <taxon>Nocardiopsidaceae</taxon>
        <taxon>Thermobifida</taxon>
    </lineage>
</organism>
<dbReference type="Proteomes" id="UP000074382">
    <property type="component" value="Unassembled WGS sequence"/>
</dbReference>
<evidence type="ECO:0000313" key="3">
    <source>
        <dbReference type="Proteomes" id="UP000074382"/>
    </source>
</evidence>
<gene>
    <name evidence="2" type="ORF">AC529_04470</name>
</gene>
<reference evidence="3" key="1">
    <citation type="journal article" date="2017" name="Acta Aliment.">
        <title>Plant polysaccharide degrading enzyme system of Thermpbifida cellulosilytica TB100 revealed by de novo genome project data.</title>
        <authorList>
            <person name="Toth A."/>
            <person name="Baka E."/>
            <person name="Luzics S."/>
            <person name="Bata-Vidacs I."/>
            <person name="Nagy I."/>
            <person name="Balint B."/>
            <person name="Herceg R."/>
            <person name="Olasz F."/>
            <person name="Wilk T."/>
            <person name="Nagy T."/>
            <person name="Kriszt B."/>
            <person name="Nagy I."/>
            <person name="Kukolya J."/>
        </authorList>
    </citation>
    <scope>NUCLEOTIDE SEQUENCE [LARGE SCALE GENOMIC DNA]</scope>
    <source>
        <strain evidence="3">TB100</strain>
    </source>
</reference>
<proteinExistence type="predicted"/>
<keyword evidence="1" id="KW-1133">Transmembrane helix</keyword>